<comment type="catalytic activity">
    <reaction evidence="9">
        <text>L-seryl-[protein] + ATP = O-phospho-L-seryl-[protein] + ADP + H(+)</text>
        <dbReference type="Rhea" id="RHEA:17989"/>
        <dbReference type="Rhea" id="RHEA-COMP:9863"/>
        <dbReference type="Rhea" id="RHEA-COMP:11604"/>
        <dbReference type="ChEBI" id="CHEBI:15378"/>
        <dbReference type="ChEBI" id="CHEBI:29999"/>
        <dbReference type="ChEBI" id="CHEBI:30616"/>
        <dbReference type="ChEBI" id="CHEBI:83421"/>
        <dbReference type="ChEBI" id="CHEBI:456216"/>
        <dbReference type="EC" id="2.7.11.1"/>
    </reaction>
</comment>
<evidence type="ECO:0000256" key="9">
    <source>
        <dbReference type="ARBA" id="ARBA00048679"/>
    </source>
</evidence>
<keyword evidence="4" id="KW-0808">Transferase</keyword>
<dbReference type="SUPFAM" id="SSF56112">
    <property type="entry name" value="Protein kinase-like (PK-like)"/>
    <property type="match status" value="1"/>
</dbReference>
<dbReference type="FunFam" id="1.10.510.10:FF:000024">
    <property type="entry name" value="Probable serine/threonine-protein kinase cot-1"/>
    <property type="match status" value="1"/>
</dbReference>
<dbReference type="GO" id="GO:0005524">
    <property type="term" value="F:ATP binding"/>
    <property type="evidence" value="ECO:0007669"/>
    <property type="project" value="UniProtKB-UniRule"/>
</dbReference>
<organism evidence="13">
    <name type="scientific">Trepomonas sp. PC1</name>
    <dbReference type="NCBI Taxonomy" id="1076344"/>
    <lineage>
        <taxon>Eukaryota</taxon>
        <taxon>Metamonada</taxon>
        <taxon>Diplomonadida</taxon>
        <taxon>Hexamitidae</taxon>
        <taxon>Hexamitinae</taxon>
        <taxon>Trepomonas</taxon>
    </lineage>
</organism>
<dbReference type="GO" id="GO:0004674">
    <property type="term" value="F:protein serine/threonine kinase activity"/>
    <property type="evidence" value="ECO:0007669"/>
    <property type="project" value="UniProtKB-KW"/>
</dbReference>
<evidence type="ECO:0000256" key="3">
    <source>
        <dbReference type="ARBA" id="ARBA00022553"/>
    </source>
</evidence>
<dbReference type="PANTHER" id="PTHR24356:SF1">
    <property type="entry name" value="SERINE_THREONINE-PROTEIN KINASE GREATWALL"/>
    <property type="match status" value="1"/>
</dbReference>
<sequence length="367" mass="42316">MRLSNFIPIKRLGKGGYGTVILAKQISKNSLVAIKIMKISDIVRKNAIDKVQVEQKIFKQLSESHLNLIVDDFMVHFCGSFKTKTHLFLVLDYCQNGDLSDLLDQSGSFGERWSAWLIAEIALGLSVLHRCGIIYNDLKPENCLMSDDGHVKFTDFGISQFTLKQQIAQSRAMSRIQSQSRSQSFSKDQVYTDQVERPEKILGTPCYLAPELFQGQSPSFKSDFWALGVCLFEFVFGVKPFQCENLEELFDQISFSEVKFPVDQQVSPMLKDLIEALLKKDPGKRLCKIDDLKAHPFFKEQNVQFDNIFKRKPPYIPVKQKLEFKLQHNEDWEEFLDNETKEECSSFEGMDFHYTNANIPRLFTLDE</sequence>
<evidence type="ECO:0000256" key="11">
    <source>
        <dbReference type="RuleBase" id="RU000304"/>
    </source>
</evidence>
<keyword evidence="5 10" id="KW-0547">Nucleotide-binding</keyword>
<dbReference type="Gene3D" id="1.10.510.10">
    <property type="entry name" value="Transferase(Phosphotransferase) domain 1"/>
    <property type="match status" value="1"/>
</dbReference>
<gene>
    <name evidence="13" type="ORF">TPC1_12338</name>
</gene>
<dbReference type="PROSITE" id="PS00107">
    <property type="entry name" value="PROTEIN_KINASE_ATP"/>
    <property type="match status" value="1"/>
</dbReference>
<dbReference type="InterPro" id="IPR017441">
    <property type="entry name" value="Protein_kinase_ATP_BS"/>
</dbReference>
<dbReference type="PROSITE" id="PS50011">
    <property type="entry name" value="PROTEIN_KINASE_DOM"/>
    <property type="match status" value="1"/>
</dbReference>
<evidence type="ECO:0000256" key="5">
    <source>
        <dbReference type="ARBA" id="ARBA00022741"/>
    </source>
</evidence>
<protein>
    <recommendedName>
        <fullName evidence="1">non-specific serine/threonine protein kinase</fullName>
        <ecNumber evidence="1">2.7.11.1</ecNumber>
    </recommendedName>
</protein>
<comment type="catalytic activity">
    <reaction evidence="8">
        <text>L-threonyl-[protein] + ATP = O-phospho-L-threonyl-[protein] + ADP + H(+)</text>
        <dbReference type="Rhea" id="RHEA:46608"/>
        <dbReference type="Rhea" id="RHEA-COMP:11060"/>
        <dbReference type="Rhea" id="RHEA-COMP:11605"/>
        <dbReference type="ChEBI" id="CHEBI:15378"/>
        <dbReference type="ChEBI" id="CHEBI:30013"/>
        <dbReference type="ChEBI" id="CHEBI:30616"/>
        <dbReference type="ChEBI" id="CHEBI:61977"/>
        <dbReference type="ChEBI" id="CHEBI:456216"/>
        <dbReference type="EC" id="2.7.11.1"/>
    </reaction>
</comment>
<proteinExistence type="inferred from homology"/>
<dbReference type="InterPro" id="IPR011009">
    <property type="entry name" value="Kinase-like_dom_sf"/>
</dbReference>
<dbReference type="PROSITE" id="PS00108">
    <property type="entry name" value="PROTEIN_KINASE_ST"/>
    <property type="match status" value="1"/>
</dbReference>
<evidence type="ECO:0000256" key="1">
    <source>
        <dbReference type="ARBA" id="ARBA00012513"/>
    </source>
</evidence>
<keyword evidence="2 11" id="KW-0723">Serine/threonine-protein kinase</keyword>
<dbReference type="AlphaFoldDB" id="A0A146KF95"/>
<dbReference type="InterPro" id="IPR050236">
    <property type="entry name" value="Ser_Thr_kinase_AGC"/>
</dbReference>
<dbReference type="GO" id="GO:0007010">
    <property type="term" value="P:cytoskeleton organization"/>
    <property type="evidence" value="ECO:0007669"/>
    <property type="project" value="UniProtKB-ARBA"/>
</dbReference>
<evidence type="ECO:0000259" key="12">
    <source>
        <dbReference type="PROSITE" id="PS50011"/>
    </source>
</evidence>
<name>A0A146KF95_9EUKA</name>
<dbReference type="EC" id="2.7.11.1" evidence="1"/>
<dbReference type="InterPro" id="IPR008271">
    <property type="entry name" value="Ser/Thr_kinase_AS"/>
</dbReference>
<evidence type="ECO:0000256" key="8">
    <source>
        <dbReference type="ARBA" id="ARBA00047899"/>
    </source>
</evidence>
<dbReference type="SMART" id="SM00220">
    <property type="entry name" value="S_TKc"/>
    <property type="match status" value="1"/>
</dbReference>
<keyword evidence="7 10" id="KW-0067">ATP-binding</keyword>
<dbReference type="EMBL" id="GDID01001748">
    <property type="protein sequence ID" value="JAP94858.1"/>
    <property type="molecule type" value="Transcribed_RNA"/>
</dbReference>
<evidence type="ECO:0000256" key="10">
    <source>
        <dbReference type="PROSITE-ProRule" id="PRU10141"/>
    </source>
</evidence>
<keyword evidence="3" id="KW-0597">Phosphoprotein</keyword>
<evidence type="ECO:0000256" key="7">
    <source>
        <dbReference type="ARBA" id="ARBA00022840"/>
    </source>
</evidence>
<feature type="binding site" evidence="10">
    <location>
        <position position="45"/>
    </location>
    <ligand>
        <name>ATP</name>
        <dbReference type="ChEBI" id="CHEBI:30616"/>
    </ligand>
</feature>
<evidence type="ECO:0000313" key="13">
    <source>
        <dbReference type="EMBL" id="JAP94858.1"/>
    </source>
</evidence>
<accession>A0A146KF95</accession>
<dbReference type="Gene3D" id="3.30.200.20">
    <property type="entry name" value="Phosphorylase Kinase, domain 1"/>
    <property type="match status" value="1"/>
</dbReference>
<reference evidence="13" key="1">
    <citation type="submission" date="2015-07" db="EMBL/GenBank/DDBJ databases">
        <title>Adaptation to a free-living lifestyle via gene acquisitions in the diplomonad Trepomonas sp. PC1.</title>
        <authorList>
            <person name="Xu F."/>
            <person name="Jerlstrom-Hultqvist J."/>
            <person name="Kolisko M."/>
            <person name="Simpson A.G.B."/>
            <person name="Roger A.J."/>
            <person name="Svard S.G."/>
            <person name="Andersson J.O."/>
        </authorList>
    </citation>
    <scope>NUCLEOTIDE SEQUENCE</scope>
    <source>
        <strain evidence="13">PC1</strain>
    </source>
</reference>
<keyword evidence="6 13" id="KW-0418">Kinase</keyword>
<dbReference type="Pfam" id="PF00069">
    <property type="entry name" value="Pkinase"/>
    <property type="match status" value="1"/>
</dbReference>
<dbReference type="InterPro" id="IPR000719">
    <property type="entry name" value="Prot_kinase_dom"/>
</dbReference>
<evidence type="ECO:0000256" key="6">
    <source>
        <dbReference type="ARBA" id="ARBA00022777"/>
    </source>
</evidence>
<feature type="domain" description="Protein kinase" evidence="12">
    <location>
        <begin position="6"/>
        <end position="298"/>
    </location>
</feature>
<dbReference type="GO" id="GO:0035556">
    <property type="term" value="P:intracellular signal transduction"/>
    <property type="evidence" value="ECO:0007669"/>
    <property type="project" value="TreeGrafter"/>
</dbReference>
<comment type="similarity">
    <text evidence="11">Belongs to the protein kinase superfamily.</text>
</comment>
<evidence type="ECO:0000256" key="4">
    <source>
        <dbReference type="ARBA" id="ARBA00022679"/>
    </source>
</evidence>
<evidence type="ECO:0000256" key="2">
    <source>
        <dbReference type="ARBA" id="ARBA00022527"/>
    </source>
</evidence>
<dbReference type="PANTHER" id="PTHR24356">
    <property type="entry name" value="SERINE/THREONINE-PROTEIN KINASE"/>
    <property type="match status" value="1"/>
</dbReference>